<dbReference type="Proteomes" id="UP000223071">
    <property type="component" value="Unassembled WGS sequence"/>
</dbReference>
<reference evidence="1 2" key="1">
    <citation type="submission" date="2017-09" db="EMBL/GenBank/DDBJ databases">
        <title>Sequencing the genomes of two abundant thermophiles in Great Basin hot springs: Thermocrinis jamiesonii and novel Chloroflexi Thermoflexus hugenholtzii.</title>
        <authorList>
            <person name="Hedlund B."/>
        </authorList>
    </citation>
    <scope>NUCLEOTIDE SEQUENCE [LARGE SCALE GENOMIC DNA]</scope>
    <source>
        <strain evidence="1 2">G233</strain>
    </source>
</reference>
<protein>
    <recommendedName>
        <fullName evidence="3">Class I SAM-dependent methyltransferase</fullName>
    </recommendedName>
</protein>
<sequence length="246" mass="26089">MSRTLEPSPAWFEIDPAFYAHGGSCFSEDETAALGEPAGLRALVGPVSPENQAEEALSLVNLGASVTAWAPAEADAEPGRRLADAAGLALAWQFGALEELAARMPGSFDLIYHCWGGLAPDADLDRWAASVAALLAPAGRLVLYDRHPFANVVGLHKGLLVVARGYFPFRPGDNPWTLGDLLTSLADAGLALELLDEFPRSERYRTATDALPGLQWELRFRVPSAMLVAAVLAFQPGPVATGTPEG</sequence>
<evidence type="ECO:0000313" key="2">
    <source>
        <dbReference type="Proteomes" id="UP000223071"/>
    </source>
</evidence>
<evidence type="ECO:0008006" key="3">
    <source>
        <dbReference type="Google" id="ProtNLM"/>
    </source>
</evidence>
<dbReference type="InterPro" id="IPR029063">
    <property type="entry name" value="SAM-dependent_MTases_sf"/>
</dbReference>
<dbReference type="RefSeq" id="WP_098504532.1">
    <property type="nucleotide sequence ID" value="NZ_PDJQ01000001.1"/>
</dbReference>
<accession>A0A2A9HK09</accession>
<gene>
    <name evidence="1" type="ORF">A9A59_2465</name>
</gene>
<keyword evidence="2" id="KW-1185">Reference proteome</keyword>
<comment type="caution">
    <text evidence="1">The sequence shown here is derived from an EMBL/GenBank/DDBJ whole genome shotgun (WGS) entry which is preliminary data.</text>
</comment>
<dbReference type="AlphaFoldDB" id="A0A2A9HK09"/>
<dbReference type="SUPFAM" id="SSF53335">
    <property type="entry name" value="S-adenosyl-L-methionine-dependent methyltransferases"/>
    <property type="match status" value="1"/>
</dbReference>
<evidence type="ECO:0000313" key="1">
    <source>
        <dbReference type="EMBL" id="PFG75199.1"/>
    </source>
</evidence>
<dbReference type="Gene3D" id="3.40.50.150">
    <property type="entry name" value="Vaccinia Virus protein VP39"/>
    <property type="match status" value="1"/>
</dbReference>
<dbReference type="EMBL" id="PDJQ01000001">
    <property type="protein sequence ID" value="PFG75199.1"/>
    <property type="molecule type" value="Genomic_DNA"/>
</dbReference>
<name>A0A2A9HK09_TEPT2</name>
<organism evidence="1 2">
    <name type="scientific">Tepidiforma thermophila (strain KCTC 52669 / CGMCC 1.13589 / G233)</name>
    <dbReference type="NCBI Taxonomy" id="2761530"/>
    <lineage>
        <taxon>Bacteria</taxon>
        <taxon>Bacillati</taxon>
        <taxon>Chloroflexota</taxon>
        <taxon>Tepidiformia</taxon>
        <taxon>Tepidiformales</taxon>
        <taxon>Tepidiformaceae</taxon>
        <taxon>Tepidiforma</taxon>
    </lineage>
</organism>
<proteinExistence type="predicted"/>